<feature type="compositionally biased region" description="Polar residues" evidence="1">
    <location>
        <begin position="31"/>
        <end position="49"/>
    </location>
</feature>
<proteinExistence type="predicted"/>
<dbReference type="OMA" id="WADHINR"/>
<dbReference type="eggNOG" id="KOG0406">
    <property type="taxonomic scope" value="Eukaryota"/>
</dbReference>
<accession>C5FUB2</accession>
<dbReference type="SFLD" id="SFLDG00358">
    <property type="entry name" value="Main_(cytGST)"/>
    <property type="match status" value="1"/>
</dbReference>
<dbReference type="VEuPathDB" id="FungiDB:MCYG_06315"/>
<feature type="region of interest" description="Disordered" evidence="1">
    <location>
        <begin position="1"/>
        <end position="86"/>
    </location>
</feature>
<organism evidence="4 5">
    <name type="scientific">Arthroderma otae (strain ATCC MYA-4605 / CBS 113480)</name>
    <name type="common">Microsporum canis</name>
    <dbReference type="NCBI Taxonomy" id="554155"/>
    <lineage>
        <taxon>Eukaryota</taxon>
        <taxon>Fungi</taxon>
        <taxon>Dikarya</taxon>
        <taxon>Ascomycota</taxon>
        <taxon>Pezizomycotina</taxon>
        <taxon>Eurotiomycetes</taxon>
        <taxon>Eurotiomycetidae</taxon>
        <taxon>Onygenales</taxon>
        <taxon>Arthrodermataceae</taxon>
        <taxon>Microsporum</taxon>
    </lineage>
</organism>
<dbReference type="InterPro" id="IPR036249">
    <property type="entry name" value="Thioredoxin-like_sf"/>
</dbReference>
<dbReference type="InterPro" id="IPR050983">
    <property type="entry name" value="GST_Omega/HSP26"/>
</dbReference>
<feature type="region of interest" description="Disordered" evidence="1">
    <location>
        <begin position="252"/>
        <end position="276"/>
    </location>
</feature>
<feature type="compositionally biased region" description="Basic and acidic residues" evidence="1">
    <location>
        <begin position="370"/>
        <end position="383"/>
    </location>
</feature>
<protein>
    <recommendedName>
        <fullName evidence="6">Glutathione transferase</fullName>
    </recommendedName>
</protein>
<evidence type="ECO:0008006" key="6">
    <source>
        <dbReference type="Google" id="ProtNLM"/>
    </source>
</evidence>
<name>C5FUB2_ARTOC</name>
<dbReference type="InterPro" id="IPR040079">
    <property type="entry name" value="Glutathione_S-Trfase"/>
</dbReference>
<dbReference type="InterPro" id="IPR036282">
    <property type="entry name" value="Glutathione-S-Trfase_C_sf"/>
</dbReference>
<feature type="domain" description="GST N-terminal" evidence="2">
    <location>
        <begin position="431"/>
        <end position="509"/>
    </location>
</feature>
<dbReference type="InterPro" id="IPR010987">
    <property type="entry name" value="Glutathione-S-Trfase_C-like"/>
</dbReference>
<dbReference type="CDD" id="cd00299">
    <property type="entry name" value="GST_C_family"/>
    <property type="match status" value="1"/>
</dbReference>
<dbReference type="SFLD" id="SFLDS00019">
    <property type="entry name" value="Glutathione_Transferase_(cytos"/>
    <property type="match status" value="1"/>
</dbReference>
<dbReference type="Proteomes" id="UP000002035">
    <property type="component" value="Unassembled WGS sequence"/>
</dbReference>
<dbReference type="PANTHER" id="PTHR43968">
    <property type="match status" value="1"/>
</dbReference>
<dbReference type="EMBL" id="DS995706">
    <property type="protein sequence ID" value="EEQ33496.1"/>
    <property type="molecule type" value="Genomic_DNA"/>
</dbReference>
<dbReference type="SUPFAM" id="SSF47616">
    <property type="entry name" value="GST C-terminal domain-like"/>
    <property type="match status" value="1"/>
</dbReference>
<feature type="compositionally biased region" description="Low complexity" evidence="1">
    <location>
        <begin position="50"/>
        <end position="61"/>
    </location>
</feature>
<dbReference type="SUPFAM" id="SSF52833">
    <property type="entry name" value="Thioredoxin-like"/>
    <property type="match status" value="1"/>
</dbReference>
<dbReference type="GeneID" id="9226888"/>
<dbReference type="Gene3D" id="3.40.30.10">
    <property type="entry name" value="Glutaredoxin"/>
    <property type="match status" value="1"/>
</dbReference>
<dbReference type="Gene3D" id="1.20.1050.10">
    <property type="match status" value="1"/>
</dbReference>
<dbReference type="AlphaFoldDB" id="C5FUB2"/>
<feature type="domain" description="GST C-terminal" evidence="3">
    <location>
        <begin position="515"/>
        <end position="651"/>
    </location>
</feature>
<dbReference type="Pfam" id="PF13417">
    <property type="entry name" value="GST_N_3"/>
    <property type="match status" value="1"/>
</dbReference>
<dbReference type="CDD" id="cd00570">
    <property type="entry name" value="GST_N_family"/>
    <property type="match status" value="1"/>
</dbReference>
<gene>
    <name evidence="4" type="ORF">MCYG_06315</name>
</gene>
<dbReference type="PROSITE" id="PS50405">
    <property type="entry name" value="GST_CTER"/>
    <property type="match status" value="1"/>
</dbReference>
<reference evidence="5" key="1">
    <citation type="journal article" date="2012" name="MBio">
        <title>Comparative genome analysis of Trichophyton rubrum and related dermatophytes reveals candidate genes involved in infection.</title>
        <authorList>
            <person name="Martinez D.A."/>
            <person name="Oliver B.G."/>
            <person name="Graeser Y."/>
            <person name="Goldberg J.M."/>
            <person name="Li W."/>
            <person name="Martinez-Rossi N.M."/>
            <person name="Monod M."/>
            <person name="Shelest E."/>
            <person name="Barton R.C."/>
            <person name="Birch E."/>
            <person name="Brakhage A.A."/>
            <person name="Chen Z."/>
            <person name="Gurr S.J."/>
            <person name="Heiman D."/>
            <person name="Heitman J."/>
            <person name="Kosti I."/>
            <person name="Rossi A."/>
            <person name="Saif S."/>
            <person name="Samalova M."/>
            <person name="Saunders C.W."/>
            <person name="Shea T."/>
            <person name="Summerbell R.C."/>
            <person name="Xu J."/>
            <person name="Young S."/>
            <person name="Zeng Q."/>
            <person name="Birren B.W."/>
            <person name="Cuomo C.A."/>
            <person name="White T.C."/>
        </authorList>
    </citation>
    <scope>NUCLEOTIDE SEQUENCE [LARGE SCALE GENOMIC DNA]</scope>
    <source>
        <strain evidence="5">ATCC MYA-4605 / CBS 113480</strain>
    </source>
</reference>
<dbReference type="HOGENOM" id="CLU_011226_7_1_1"/>
<keyword evidence="5" id="KW-1185">Reference proteome</keyword>
<dbReference type="STRING" id="554155.C5FUB2"/>
<dbReference type="OrthoDB" id="4951845at2759"/>
<evidence type="ECO:0000313" key="5">
    <source>
        <dbReference type="Proteomes" id="UP000002035"/>
    </source>
</evidence>
<dbReference type="InterPro" id="IPR004045">
    <property type="entry name" value="Glutathione_S-Trfase_N"/>
</dbReference>
<sequence>MADSPNKLAAPHDLRDQHAAAPPTDPELESQLHSLNAVQSLSSSAVDSLQQQQHQQHHQQQTSRTGISSRGAFDTGLSNDVEGHLSPAVRSAGHGLEQMEQLGQVDITFPSDGMVLSTPHGTRHSQHPDTQMPETSGHQFVSATNNDMQFAPFTQHPLPQNMIPHFQTPTHPNISQAGSSIGEGHFKNMKSIPNPPDLQKWREKLFNVEDTIVMSEEEFQTYFPHVDNVYSHRSTQRYKRKPFVSHYWDCRLKGRPPGTPKTHDPNKKKRKRTARERNLCDVKIKITEYFPGAMTASQDLSSGFEQASQGTQQSDLLVVPGSSNAHLDGSQPFGVLTPSATLPPGHPGVTGARYYTIQRVNGNGGNGRSDSVEGPHRHTLEESDRIKKNSVQRNLLKEEKGKKKSIAQQKSYHSRASGYAYATVKKHMKESDLKLYGSCFCPFVQRVWVALEVKDIPYQYIEIDPYKKPDSLLEVNPRGLVPAIRHGNWGCYESSVLLEYLEDLDIGKPLLPPGDPQLRAHCRLWVDHINRHIIPCFYRLLQEQDLAKQISYTEQLKDHISKLVNASHVHGPFFLGRSISFVDIHFAPWMLRLTRVLKPYRGWPDPERGSRWAAWMEAVELDEHVMATTSSDDLYLDSYQRYAENRPNTSQLANAINAGHDLP</sequence>
<evidence type="ECO:0000259" key="2">
    <source>
        <dbReference type="PROSITE" id="PS50404"/>
    </source>
</evidence>
<dbReference type="GO" id="GO:0005737">
    <property type="term" value="C:cytoplasm"/>
    <property type="evidence" value="ECO:0007669"/>
    <property type="project" value="TreeGrafter"/>
</dbReference>
<evidence type="ECO:0000313" key="4">
    <source>
        <dbReference type="EMBL" id="EEQ33496.1"/>
    </source>
</evidence>
<dbReference type="PANTHER" id="PTHR43968:SF6">
    <property type="entry name" value="GLUTATHIONE S-TRANSFERASE OMEGA"/>
    <property type="match status" value="1"/>
</dbReference>
<dbReference type="PROSITE" id="PS50404">
    <property type="entry name" value="GST_NTER"/>
    <property type="match status" value="1"/>
</dbReference>
<evidence type="ECO:0000256" key="1">
    <source>
        <dbReference type="SAM" id="MobiDB-lite"/>
    </source>
</evidence>
<dbReference type="RefSeq" id="XP_002844351.1">
    <property type="nucleotide sequence ID" value="XM_002844305.1"/>
</dbReference>
<evidence type="ECO:0000259" key="3">
    <source>
        <dbReference type="PROSITE" id="PS50405"/>
    </source>
</evidence>
<feature type="region of interest" description="Disordered" evidence="1">
    <location>
        <begin position="362"/>
        <end position="383"/>
    </location>
</feature>